<dbReference type="InterPro" id="IPR011545">
    <property type="entry name" value="DEAD/DEAH_box_helicase_dom"/>
</dbReference>
<dbReference type="GO" id="GO:0003676">
    <property type="term" value="F:nucleic acid binding"/>
    <property type="evidence" value="ECO:0007669"/>
    <property type="project" value="InterPro"/>
</dbReference>
<dbReference type="Pfam" id="PF00270">
    <property type="entry name" value="DEAD"/>
    <property type="match status" value="1"/>
</dbReference>
<keyword evidence="1" id="KW-0547">Nucleotide-binding</keyword>
<dbReference type="GO" id="GO:0004386">
    <property type="term" value="F:helicase activity"/>
    <property type="evidence" value="ECO:0007669"/>
    <property type="project" value="UniProtKB-KW"/>
</dbReference>
<keyword evidence="4" id="KW-0067">ATP-binding</keyword>
<comment type="caution">
    <text evidence="8">The sequence shown here is derived from an EMBL/GenBank/DDBJ whole genome shotgun (WGS) entry which is preliminary data.</text>
</comment>
<dbReference type="GO" id="GO:0005524">
    <property type="term" value="F:ATP binding"/>
    <property type="evidence" value="ECO:0007669"/>
    <property type="project" value="UniProtKB-KW"/>
</dbReference>
<evidence type="ECO:0000256" key="5">
    <source>
        <dbReference type="SAM" id="MobiDB-lite"/>
    </source>
</evidence>
<feature type="region of interest" description="Disordered" evidence="5">
    <location>
        <begin position="793"/>
        <end position="819"/>
    </location>
</feature>
<dbReference type="Pfam" id="PF08482">
    <property type="entry name" value="HrpB_C"/>
    <property type="match status" value="1"/>
</dbReference>
<dbReference type="CDD" id="cd18791">
    <property type="entry name" value="SF2_C_RHA"/>
    <property type="match status" value="1"/>
</dbReference>
<organism evidence="8 9">
    <name type="scientific">Halocynthiibacter styelae</name>
    <dbReference type="NCBI Taxonomy" id="2761955"/>
    <lineage>
        <taxon>Bacteria</taxon>
        <taxon>Pseudomonadati</taxon>
        <taxon>Pseudomonadota</taxon>
        <taxon>Alphaproteobacteria</taxon>
        <taxon>Rhodobacterales</taxon>
        <taxon>Paracoccaceae</taxon>
        <taxon>Halocynthiibacter</taxon>
    </lineage>
</organism>
<evidence type="ECO:0000256" key="1">
    <source>
        <dbReference type="ARBA" id="ARBA00022741"/>
    </source>
</evidence>
<evidence type="ECO:0000313" key="8">
    <source>
        <dbReference type="EMBL" id="MBI1494559.1"/>
    </source>
</evidence>
<dbReference type="PANTHER" id="PTHR43519:SF1">
    <property type="entry name" value="ATP-DEPENDENT RNA HELICASE HRPB"/>
    <property type="match status" value="1"/>
</dbReference>
<dbReference type="InterPro" id="IPR013689">
    <property type="entry name" value="RNA_helicase_ATP-dep_HrpB_C"/>
</dbReference>
<name>A0A8J7LLG3_9RHOB</name>
<dbReference type="FunFam" id="3.40.50.300:FF:002125">
    <property type="entry name" value="ATP-dependent helicase HrpB"/>
    <property type="match status" value="1"/>
</dbReference>
<dbReference type="InterPro" id="IPR014001">
    <property type="entry name" value="Helicase_ATP-bd"/>
</dbReference>
<dbReference type="SUPFAM" id="SSF52540">
    <property type="entry name" value="P-loop containing nucleoside triphosphate hydrolases"/>
    <property type="match status" value="1"/>
</dbReference>
<dbReference type="SMART" id="SM00847">
    <property type="entry name" value="HA2"/>
    <property type="match status" value="1"/>
</dbReference>
<dbReference type="PIRSF" id="PIRSF005496">
    <property type="entry name" value="ATP_hel_hrpB"/>
    <property type="match status" value="1"/>
</dbReference>
<evidence type="ECO:0000256" key="3">
    <source>
        <dbReference type="ARBA" id="ARBA00022806"/>
    </source>
</evidence>
<dbReference type="Gene3D" id="1.20.120.1080">
    <property type="match status" value="1"/>
</dbReference>
<evidence type="ECO:0000256" key="4">
    <source>
        <dbReference type="ARBA" id="ARBA00022840"/>
    </source>
</evidence>
<dbReference type="Proteomes" id="UP000640583">
    <property type="component" value="Unassembled WGS sequence"/>
</dbReference>
<keyword evidence="3 8" id="KW-0347">Helicase</keyword>
<dbReference type="InterPro" id="IPR027417">
    <property type="entry name" value="P-loop_NTPase"/>
</dbReference>
<dbReference type="CDD" id="cd17990">
    <property type="entry name" value="DEXHc_HrpB"/>
    <property type="match status" value="1"/>
</dbReference>
<evidence type="ECO:0000313" key="9">
    <source>
        <dbReference type="Proteomes" id="UP000640583"/>
    </source>
</evidence>
<dbReference type="RefSeq" id="WP_228849319.1">
    <property type="nucleotide sequence ID" value="NZ_JADCKQ010000010.1"/>
</dbReference>
<accession>A0A8J7LLG3</accession>
<evidence type="ECO:0000259" key="6">
    <source>
        <dbReference type="PROSITE" id="PS51192"/>
    </source>
</evidence>
<dbReference type="SMART" id="SM00490">
    <property type="entry name" value="HELICc"/>
    <property type="match status" value="1"/>
</dbReference>
<keyword evidence="9" id="KW-1185">Reference proteome</keyword>
<dbReference type="EMBL" id="JADCKQ010000010">
    <property type="protein sequence ID" value="MBI1494559.1"/>
    <property type="molecule type" value="Genomic_DNA"/>
</dbReference>
<keyword evidence="2" id="KW-0378">Hydrolase</keyword>
<dbReference type="GO" id="GO:0016787">
    <property type="term" value="F:hydrolase activity"/>
    <property type="evidence" value="ECO:0007669"/>
    <property type="project" value="UniProtKB-KW"/>
</dbReference>
<evidence type="ECO:0000256" key="2">
    <source>
        <dbReference type="ARBA" id="ARBA00022801"/>
    </source>
</evidence>
<reference evidence="8" key="1">
    <citation type="submission" date="2020-10" db="EMBL/GenBank/DDBJ databases">
        <title>Paenihalocynthiibacter styelae gen. nov., sp. nov., isolated from stalked sea squirt Styela clava.</title>
        <authorList>
            <person name="Kim Y.-O."/>
            <person name="Yoon J.-H."/>
        </authorList>
    </citation>
    <scope>NUCLEOTIDE SEQUENCE</scope>
    <source>
        <strain evidence="8">MYP1-1</strain>
    </source>
</reference>
<feature type="domain" description="Helicase C-terminal" evidence="7">
    <location>
        <begin position="205"/>
        <end position="369"/>
    </location>
</feature>
<dbReference type="PROSITE" id="PS51192">
    <property type="entry name" value="HELICASE_ATP_BIND_1"/>
    <property type="match status" value="1"/>
</dbReference>
<evidence type="ECO:0000259" key="7">
    <source>
        <dbReference type="PROSITE" id="PS51194"/>
    </source>
</evidence>
<sequence length="819" mass="89468">MSFALPIDDVLPDLLAAVKTHGQAVLQAPPGAGKTTKVPLALLDVIPEGRIIMLEPRRLAARAAATRMAEILGEKAGETVGYRIRGESKTTAKTRIEVVTEGILTRMIQSDAELTGVSCVIFDEFHERSLNADLGLALISEIRGVLRDDLTLIVMSATLDAEPVAKLLGDAPVVTSEGRAYPVETRWLDKPRASKARLEEGVADLILQALDAEDGSLLAFLPGEGEIRRVEALLRDRVPADCRVFTLFGAMDFKAQRAAIQPAQSGRKVVLATSIAETSLTIDGIRIVVDAGRSRRARFDAGSGMSRLVTERVTKAEATQRQGRAGRLTPGVCYRLWTRGEEGALAAFPPAEIESADLCGLVLELALWGATDPSEMAFLTQPDTGMWSAAQSLLNDLGALDEKGLITAHGRIIAALPLHPRLAHMLVTCGQDAAPLAALLADRDPLPRHAPADLSLRLSALKNPRDASFPPDRGTLQRIRDDAKRLAKITAGIKPQRTFSTAEMAALAYPDRIALRRPGEDPRYLMSGGKGAILNAEDPLAGQRLLVATDLDGDRREAKMRLGLTISEAEIRGLFGARIVRANSCVWSRRDDRIHARTQERMGAIALSDQIWKDVSKDALAQEALKVWQELRPPFGSKSALFLARARLLTGQADVPDLSDAALYADADTWLLPWFVTANDIPRTSRALRSFDTLEALRSYLPHHILLELDRLVPAHFISPLGNKIAIDYSGETPAIELRIQEVFGTTQHPCVGTPPQPLRMTLLSPGRRPLQVTSDLPGFWKTSWADVRKDMRGRYPKHPWPEDPTEAPPTLRAKPRKR</sequence>
<dbReference type="Gene3D" id="3.40.50.300">
    <property type="entry name" value="P-loop containing nucleotide triphosphate hydrolases"/>
    <property type="match status" value="2"/>
</dbReference>
<dbReference type="InterPro" id="IPR049614">
    <property type="entry name" value="HrpB_DEXH"/>
</dbReference>
<dbReference type="PROSITE" id="PS51194">
    <property type="entry name" value="HELICASE_CTER"/>
    <property type="match status" value="1"/>
</dbReference>
<dbReference type="Pfam" id="PF00271">
    <property type="entry name" value="Helicase_C"/>
    <property type="match status" value="1"/>
</dbReference>
<dbReference type="NCBIfam" id="TIGR01970">
    <property type="entry name" value="DEAH_box_HrpB"/>
    <property type="match status" value="1"/>
</dbReference>
<dbReference type="InterPro" id="IPR007502">
    <property type="entry name" value="Helicase-assoc_dom"/>
</dbReference>
<protein>
    <submittedName>
        <fullName evidence="8">ATP-dependent helicase HrpB</fullName>
    </submittedName>
</protein>
<proteinExistence type="predicted"/>
<feature type="domain" description="Helicase ATP-binding" evidence="6">
    <location>
        <begin position="15"/>
        <end position="177"/>
    </location>
</feature>
<dbReference type="InterPro" id="IPR001650">
    <property type="entry name" value="Helicase_C-like"/>
</dbReference>
<dbReference type="SMART" id="SM00487">
    <property type="entry name" value="DEXDc"/>
    <property type="match status" value="1"/>
</dbReference>
<gene>
    <name evidence="8" type="primary">hrpB</name>
    <name evidence="8" type="ORF">H1D41_13005</name>
</gene>
<dbReference type="PANTHER" id="PTHR43519">
    <property type="entry name" value="ATP-DEPENDENT RNA HELICASE HRPB"/>
    <property type="match status" value="1"/>
</dbReference>
<dbReference type="AlphaFoldDB" id="A0A8J7LLG3"/>
<dbReference type="InterPro" id="IPR010225">
    <property type="entry name" value="HrpB"/>
</dbReference>